<proteinExistence type="predicted"/>
<sequence length="244" mass="26122">MALLASFELDELDEGLGVSELARRSGLSKSTAFRILGLLERNGAVERIGSAYRLGHQMHNIGAQVYPTEHLRIRDLLTPFLADLYIATGQTVHLAVLRGSDVLYLNKLYGHRHLPSPSRIGGRAPAHCTAVGKALLAHVDAFRPEDVDLEIRTKNSVSDSSSLGRQLTEVRRTGIAFDREEVLLGLNCVGAVVSGGLGKPVAAMSVSGSASSLDLSAHTHILRRVCSAASRAMSAQRVGRPEAV</sequence>
<dbReference type="EMBL" id="JAECSB010000009">
    <property type="protein sequence ID" value="MBH5141088.1"/>
    <property type="molecule type" value="Genomic_DNA"/>
</dbReference>
<dbReference type="GO" id="GO:0045892">
    <property type="term" value="P:negative regulation of DNA-templated transcription"/>
    <property type="evidence" value="ECO:0007669"/>
    <property type="project" value="TreeGrafter"/>
</dbReference>
<comment type="caution">
    <text evidence="6">The sequence shown here is derived from an EMBL/GenBank/DDBJ whole genome shotgun (WGS) entry which is preliminary data.</text>
</comment>
<dbReference type="InterPro" id="IPR029016">
    <property type="entry name" value="GAF-like_dom_sf"/>
</dbReference>
<dbReference type="SUPFAM" id="SSF55781">
    <property type="entry name" value="GAF domain-like"/>
    <property type="match status" value="1"/>
</dbReference>
<dbReference type="InterPro" id="IPR005471">
    <property type="entry name" value="Tscrpt_reg_IclR_N"/>
</dbReference>
<evidence type="ECO:0000313" key="6">
    <source>
        <dbReference type="EMBL" id="MBH5141088.1"/>
    </source>
</evidence>
<name>A0A8I0ZQR9_RHOER</name>
<feature type="domain" description="IclR-ED" evidence="5">
    <location>
        <begin position="57"/>
        <end position="239"/>
    </location>
</feature>
<evidence type="ECO:0000256" key="2">
    <source>
        <dbReference type="ARBA" id="ARBA00023125"/>
    </source>
</evidence>
<keyword evidence="2" id="KW-0238">DNA-binding</keyword>
<dbReference type="Pfam" id="PF09339">
    <property type="entry name" value="HTH_IclR"/>
    <property type="match status" value="1"/>
</dbReference>
<dbReference type="Gene3D" id="3.30.450.40">
    <property type="match status" value="1"/>
</dbReference>
<dbReference type="InterPro" id="IPR036388">
    <property type="entry name" value="WH-like_DNA-bd_sf"/>
</dbReference>
<dbReference type="GO" id="GO:0003700">
    <property type="term" value="F:DNA-binding transcription factor activity"/>
    <property type="evidence" value="ECO:0007669"/>
    <property type="project" value="TreeGrafter"/>
</dbReference>
<dbReference type="PROSITE" id="PS51078">
    <property type="entry name" value="ICLR_ED"/>
    <property type="match status" value="1"/>
</dbReference>
<dbReference type="SUPFAM" id="SSF46785">
    <property type="entry name" value="Winged helix' DNA-binding domain"/>
    <property type="match status" value="1"/>
</dbReference>
<dbReference type="Proteomes" id="UP000627573">
    <property type="component" value="Unassembled WGS sequence"/>
</dbReference>
<dbReference type="GO" id="GO:0003677">
    <property type="term" value="F:DNA binding"/>
    <property type="evidence" value="ECO:0007669"/>
    <property type="project" value="UniProtKB-KW"/>
</dbReference>
<reference evidence="6 7" key="1">
    <citation type="submission" date="2020-12" db="EMBL/GenBank/DDBJ databases">
        <title>Draft genome sequence of furan degrading bacterial strain FUR100.</title>
        <authorList>
            <person name="Woiski C."/>
        </authorList>
    </citation>
    <scope>NUCLEOTIDE SEQUENCE [LARGE SCALE GENOMIC DNA]</scope>
    <source>
        <strain evidence="6 7">FUR100</strain>
    </source>
</reference>
<dbReference type="AlphaFoldDB" id="A0A8I0ZQR9"/>
<evidence type="ECO:0000313" key="7">
    <source>
        <dbReference type="Proteomes" id="UP000627573"/>
    </source>
</evidence>
<dbReference type="InterPro" id="IPR050707">
    <property type="entry name" value="HTH_MetabolicPath_Reg"/>
</dbReference>
<gene>
    <name evidence="6" type="ORF">I3517_00445</name>
</gene>
<keyword evidence="1" id="KW-0805">Transcription regulation</keyword>
<evidence type="ECO:0000256" key="3">
    <source>
        <dbReference type="ARBA" id="ARBA00023163"/>
    </source>
</evidence>
<evidence type="ECO:0000259" key="5">
    <source>
        <dbReference type="PROSITE" id="PS51078"/>
    </source>
</evidence>
<evidence type="ECO:0000259" key="4">
    <source>
        <dbReference type="PROSITE" id="PS51077"/>
    </source>
</evidence>
<organism evidence="6 7">
    <name type="scientific">Rhodococcus erythropolis</name>
    <name type="common">Arthrobacter picolinophilus</name>
    <dbReference type="NCBI Taxonomy" id="1833"/>
    <lineage>
        <taxon>Bacteria</taxon>
        <taxon>Bacillati</taxon>
        <taxon>Actinomycetota</taxon>
        <taxon>Actinomycetes</taxon>
        <taxon>Mycobacteriales</taxon>
        <taxon>Nocardiaceae</taxon>
        <taxon>Rhodococcus</taxon>
        <taxon>Rhodococcus erythropolis group</taxon>
    </lineage>
</organism>
<dbReference type="Gene3D" id="1.10.10.10">
    <property type="entry name" value="Winged helix-like DNA-binding domain superfamily/Winged helix DNA-binding domain"/>
    <property type="match status" value="1"/>
</dbReference>
<dbReference type="PROSITE" id="PS51077">
    <property type="entry name" value="HTH_ICLR"/>
    <property type="match status" value="1"/>
</dbReference>
<dbReference type="PANTHER" id="PTHR30136:SF24">
    <property type="entry name" value="HTH-TYPE TRANSCRIPTIONAL REPRESSOR ALLR"/>
    <property type="match status" value="1"/>
</dbReference>
<dbReference type="PANTHER" id="PTHR30136">
    <property type="entry name" value="HELIX-TURN-HELIX TRANSCRIPTIONAL REGULATOR, ICLR FAMILY"/>
    <property type="match status" value="1"/>
</dbReference>
<dbReference type="SMART" id="SM00346">
    <property type="entry name" value="HTH_ICLR"/>
    <property type="match status" value="1"/>
</dbReference>
<keyword evidence="3" id="KW-0804">Transcription</keyword>
<accession>A0A8I0ZQR9</accession>
<evidence type="ECO:0000256" key="1">
    <source>
        <dbReference type="ARBA" id="ARBA00023015"/>
    </source>
</evidence>
<keyword evidence="7" id="KW-1185">Reference proteome</keyword>
<feature type="domain" description="HTH iclR-type" evidence="4">
    <location>
        <begin position="1"/>
        <end position="56"/>
    </location>
</feature>
<dbReference type="Pfam" id="PF01614">
    <property type="entry name" value="IclR_C"/>
    <property type="match status" value="1"/>
</dbReference>
<dbReference type="InterPro" id="IPR014757">
    <property type="entry name" value="Tscrpt_reg_IclR_C"/>
</dbReference>
<dbReference type="InterPro" id="IPR036390">
    <property type="entry name" value="WH_DNA-bd_sf"/>
</dbReference>
<protein>
    <submittedName>
        <fullName evidence="6">IclR family transcriptional regulator</fullName>
    </submittedName>
</protein>